<gene>
    <name evidence="1" type="ORF">CO181_00050</name>
</gene>
<comment type="caution">
    <text evidence="1">The sequence shown here is derived from an EMBL/GenBank/DDBJ whole genome shotgun (WGS) entry which is preliminary data.</text>
</comment>
<evidence type="ECO:0000313" key="2">
    <source>
        <dbReference type="Proteomes" id="UP000230538"/>
    </source>
</evidence>
<reference evidence="2" key="1">
    <citation type="submission" date="2017-09" db="EMBL/GenBank/DDBJ databases">
        <title>Depth-based differentiation of microbial function through sediment-hosted aquifers and enrichment of novel symbionts in the deep terrestrial subsurface.</title>
        <authorList>
            <person name="Probst A.J."/>
            <person name="Ladd B."/>
            <person name="Jarett J.K."/>
            <person name="Geller-Mcgrath D.E."/>
            <person name="Sieber C.M.K."/>
            <person name="Emerson J.B."/>
            <person name="Anantharaman K."/>
            <person name="Thomas B.C."/>
            <person name="Malmstrom R."/>
            <person name="Stieglmeier M."/>
            <person name="Klingl A."/>
            <person name="Woyke T."/>
            <person name="Ryan C.M."/>
            <person name="Banfield J.F."/>
        </authorList>
    </citation>
    <scope>NUCLEOTIDE SEQUENCE [LARGE SCALE GENOMIC DNA]</scope>
</reference>
<dbReference type="EMBL" id="PFXB01000002">
    <property type="protein sequence ID" value="PJA38619.1"/>
    <property type="molecule type" value="Genomic_DNA"/>
</dbReference>
<dbReference type="Proteomes" id="UP000230538">
    <property type="component" value="Unassembled WGS sequence"/>
</dbReference>
<proteinExistence type="predicted"/>
<evidence type="ECO:0000313" key="1">
    <source>
        <dbReference type="EMBL" id="PJA38619.1"/>
    </source>
</evidence>
<protein>
    <submittedName>
        <fullName evidence="1">Uncharacterized protein</fullName>
    </submittedName>
</protein>
<accession>A0A2M7WZ53</accession>
<dbReference type="AlphaFoldDB" id="A0A2M7WZ53"/>
<organism evidence="1 2">
    <name type="scientific">candidate division WWE3 bacterium CG_4_9_14_3_um_filter_43_9</name>
    <dbReference type="NCBI Taxonomy" id="1975082"/>
    <lineage>
        <taxon>Bacteria</taxon>
        <taxon>Katanobacteria</taxon>
    </lineage>
</organism>
<name>A0A2M7WZ53_UNCKA</name>
<sequence length="64" mass="7577">MKVFPPNKNANFLLLYINLLTRPAVFKLQGFSKNFMSGKERIFIIFDGSNFYNRLEKIDRLFSL</sequence>